<dbReference type="InterPro" id="IPR027417">
    <property type="entry name" value="P-loop_NTPase"/>
</dbReference>
<evidence type="ECO:0000256" key="2">
    <source>
        <dbReference type="ARBA" id="ARBA00022741"/>
    </source>
</evidence>
<keyword evidence="1" id="KW-0813">Transport</keyword>
<dbReference type="SMART" id="SM00382">
    <property type="entry name" value="AAA"/>
    <property type="match status" value="1"/>
</dbReference>
<dbReference type="InterPro" id="IPR003439">
    <property type="entry name" value="ABC_transporter-like_ATP-bd"/>
</dbReference>
<accession>A0A3B0UUK8</accession>
<sequence length="220" mass="24842">MIGKENNVPIIRANGLTKSFNKVDVLKNLSLDFNERDRVALIGQNGAGKTTLIRCILGQYIFDGKLEVMQKNPRKYRTEILKEIGFVPQIPPPLKITVKELLKFFSDLSEVPVEEYVDIAEKLGLHIRQSYNKPFFALSGGMKQKLLVSFALGKKPTILLMDEPSANLDPAAREIFFDYLSNYNKEALLVLSSHRMAEISGLVNRVVEMDFGQIVLDKKV</sequence>
<keyword evidence="3" id="KW-0067">ATP-binding</keyword>
<name>A0A3B0UUK8_9ZZZZ</name>
<evidence type="ECO:0000259" key="4">
    <source>
        <dbReference type="PROSITE" id="PS50893"/>
    </source>
</evidence>
<keyword evidence="2" id="KW-0547">Nucleotide-binding</keyword>
<dbReference type="GO" id="GO:0005524">
    <property type="term" value="F:ATP binding"/>
    <property type="evidence" value="ECO:0007669"/>
    <property type="project" value="UniProtKB-KW"/>
</dbReference>
<proteinExistence type="predicted"/>
<reference evidence="5" key="1">
    <citation type="submission" date="2018-06" db="EMBL/GenBank/DDBJ databases">
        <authorList>
            <person name="Zhirakovskaya E."/>
        </authorList>
    </citation>
    <scope>NUCLEOTIDE SEQUENCE</scope>
</reference>
<dbReference type="CDD" id="cd03230">
    <property type="entry name" value="ABC_DR_subfamily_A"/>
    <property type="match status" value="1"/>
</dbReference>
<dbReference type="InterPro" id="IPR051782">
    <property type="entry name" value="ABC_Transporter_VariousFunc"/>
</dbReference>
<dbReference type="PANTHER" id="PTHR42939">
    <property type="entry name" value="ABC TRANSPORTER ATP-BINDING PROTEIN ALBC-RELATED"/>
    <property type="match status" value="1"/>
</dbReference>
<dbReference type="GO" id="GO:0016887">
    <property type="term" value="F:ATP hydrolysis activity"/>
    <property type="evidence" value="ECO:0007669"/>
    <property type="project" value="InterPro"/>
</dbReference>
<dbReference type="Gene3D" id="3.40.50.300">
    <property type="entry name" value="P-loop containing nucleotide triphosphate hydrolases"/>
    <property type="match status" value="1"/>
</dbReference>
<dbReference type="InterPro" id="IPR003593">
    <property type="entry name" value="AAA+_ATPase"/>
</dbReference>
<protein>
    <submittedName>
        <fullName evidence="5">Nitrous oxide reductase maturation protein NosF (ATPase)</fullName>
    </submittedName>
</protein>
<dbReference type="EMBL" id="UOET01000309">
    <property type="protein sequence ID" value="VAW29017.1"/>
    <property type="molecule type" value="Genomic_DNA"/>
</dbReference>
<gene>
    <name evidence="5" type="ORF">MNBD_BACTEROID07-2044</name>
</gene>
<dbReference type="Pfam" id="PF00005">
    <property type="entry name" value="ABC_tran"/>
    <property type="match status" value="1"/>
</dbReference>
<feature type="domain" description="ABC transporter" evidence="4">
    <location>
        <begin position="11"/>
        <end position="220"/>
    </location>
</feature>
<evidence type="ECO:0000256" key="3">
    <source>
        <dbReference type="ARBA" id="ARBA00022840"/>
    </source>
</evidence>
<dbReference type="PANTHER" id="PTHR42939:SF1">
    <property type="entry name" value="ABC TRANSPORTER ATP-BINDING PROTEIN ALBC-RELATED"/>
    <property type="match status" value="1"/>
</dbReference>
<dbReference type="AlphaFoldDB" id="A0A3B0UUK8"/>
<evidence type="ECO:0000256" key="1">
    <source>
        <dbReference type="ARBA" id="ARBA00022448"/>
    </source>
</evidence>
<dbReference type="SUPFAM" id="SSF52540">
    <property type="entry name" value="P-loop containing nucleoside triphosphate hydrolases"/>
    <property type="match status" value="1"/>
</dbReference>
<organism evidence="5">
    <name type="scientific">hydrothermal vent metagenome</name>
    <dbReference type="NCBI Taxonomy" id="652676"/>
    <lineage>
        <taxon>unclassified sequences</taxon>
        <taxon>metagenomes</taxon>
        <taxon>ecological metagenomes</taxon>
    </lineage>
</organism>
<dbReference type="PROSITE" id="PS50893">
    <property type="entry name" value="ABC_TRANSPORTER_2"/>
    <property type="match status" value="1"/>
</dbReference>
<evidence type="ECO:0000313" key="5">
    <source>
        <dbReference type="EMBL" id="VAW29017.1"/>
    </source>
</evidence>